<dbReference type="AlphaFoldDB" id="A0A9P7TSB0"/>
<comment type="caution">
    <text evidence="1">The sequence shown here is derived from an EMBL/GenBank/DDBJ whole genome shotgun (WGS) entry which is preliminary data.</text>
</comment>
<organism evidence="1 2">
    <name type="scientific">Claviceps humidiphila</name>
    <dbReference type="NCBI Taxonomy" id="1294629"/>
    <lineage>
        <taxon>Eukaryota</taxon>
        <taxon>Fungi</taxon>
        <taxon>Dikarya</taxon>
        <taxon>Ascomycota</taxon>
        <taxon>Pezizomycotina</taxon>
        <taxon>Sordariomycetes</taxon>
        <taxon>Hypocreomycetidae</taxon>
        <taxon>Hypocreales</taxon>
        <taxon>Clavicipitaceae</taxon>
        <taxon>Claviceps</taxon>
    </lineage>
</organism>
<proteinExistence type="predicted"/>
<sequence>MTTRGSKRPAPMADQLATAEPDEYGHIHLTMKRKKYVLDGGTSQRSRSSYIHKHGKFVKEFISEGNL</sequence>
<name>A0A9P7TSB0_9HYPO</name>
<dbReference type="EMBL" id="SRQM01000277">
    <property type="protein sequence ID" value="KAG6113979.1"/>
    <property type="molecule type" value="Genomic_DNA"/>
</dbReference>
<accession>A0A9P7TSB0</accession>
<protein>
    <submittedName>
        <fullName evidence="1">Uncharacterized protein</fullName>
    </submittedName>
</protein>
<evidence type="ECO:0000313" key="1">
    <source>
        <dbReference type="EMBL" id="KAG6113979.1"/>
    </source>
</evidence>
<reference evidence="1 2" key="1">
    <citation type="journal article" date="2020" name="bioRxiv">
        <title>Whole genome comparisons of ergot fungi reveals the divergence and evolution of species within the genus Claviceps are the result of varying mechanisms driving genome evolution and host range expansion.</title>
        <authorList>
            <person name="Wyka S.A."/>
            <person name="Mondo S.J."/>
            <person name="Liu M."/>
            <person name="Dettman J."/>
            <person name="Nalam V."/>
            <person name="Broders K.D."/>
        </authorList>
    </citation>
    <scope>NUCLEOTIDE SEQUENCE [LARGE SCALE GENOMIC DNA]</scope>
    <source>
        <strain evidence="1 2">LM576</strain>
    </source>
</reference>
<keyword evidence="2" id="KW-1185">Reference proteome</keyword>
<evidence type="ECO:0000313" key="2">
    <source>
        <dbReference type="Proteomes" id="UP000732380"/>
    </source>
</evidence>
<feature type="non-terminal residue" evidence="1">
    <location>
        <position position="67"/>
    </location>
</feature>
<dbReference type="Proteomes" id="UP000732380">
    <property type="component" value="Unassembled WGS sequence"/>
</dbReference>
<gene>
    <name evidence="1" type="ORF">E4U13_003546</name>
</gene>